<dbReference type="SMART" id="SM00304">
    <property type="entry name" value="HAMP"/>
    <property type="match status" value="1"/>
</dbReference>
<evidence type="ECO:0000256" key="16">
    <source>
        <dbReference type="SAM" id="Coils"/>
    </source>
</evidence>
<dbReference type="SUPFAM" id="SSF158472">
    <property type="entry name" value="HAMP domain-like"/>
    <property type="match status" value="1"/>
</dbReference>
<dbReference type="GO" id="GO:0005524">
    <property type="term" value="F:ATP binding"/>
    <property type="evidence" value="ECO:0007669"/>
    <property type="project" value="UniProtKB-KW"/>
</dbReference>
<dbReference type="Gene3D" id="6.10.340.10">
    <property type="match status" value="1"/>
</dbReference>
<dbReference type="InterPro" id="IPR005467">
    <property type="entry name" value="His_kinase_dom"/>
</dbReference>
<feature type="domain" description="HAMP" evidence="20">
    <location>
        <begin position="27"/>
        <end position="79"/>
    </location>
</feature>
<feature type="compositionally biased region" description="Low complexity" evidence="17">
    <location>
        <begin position="638"/>
        <end position="649"/>
    </location>
</feature>
<dbReference type="PROSITE" id="PS50110">
    <property type="entry name" value="RESPONSE_REGULATORY"/>
    <property type="match status" value="2"/>
</dbReference>
<keyword evidence="4" id="KW-1003">Cell membrane</keyword>
<feature type="domain" description="Histidine kinase" evidence="18">
    <location>
        <begin position="126"/>
        <end position="347"/>
    </location>
</feature>
<evidence type="ECO:0000256" key="7">
    <source>
        <dbReference type="ARBA" id="ARBA00022692"/>
    </source>
</evidence>
<dbReference type="SUPFAM" id="SSF47226">
    <property type="entry name" value="Histidine-containing phosphotransfer domain, HPT domain"/>
    <property type="match status" value="1"/>
</dbReference>
<comment type="catalytic activity">
    <reaction evidence="1">
        <text>ATP + protein L-histidine = ADP + protein N-phospho-L-histidine.</text>
        <dbReference type="EC" id="2.7.13.3"/>
    </reaction>
</comment>
<dbReference type="Gene3D" id="1.20.120.160">
    <property type="entry name" value="HPT domain"/>
    <property type="match status" value="1"/>
</dbReference>
<dbReference type="EMBL" id="DROM01000325">
    <property type="protein sequence ID" value="HHH13656.1"/>
    <property type="molecule type" value="Genomic_DNA"/>
</dbReference>
<proteinExistence type="predicted"/>
<dbReference type="GO" id="GO:0000155">
    <property type="term" value="F:phosphorelay sensor kinase activity"/>
    <property type="evidence" value="ECO:0007669"/>
    <property type="project" value="InterPro"/>
</dbReference>
<organism evidence="22">
    <name type="scientific">Thiolapillus brandeum</name>
    <dbReference type="NCBI Taxonomy" id="1076588"/>
    <lineage>
        <taxon>Bacteria</taxon>
        <taxon>Pseudomonadati</taxon>
        <taxon>Pseudomonadota</taxon>
        <taxon>Gammaproteobacteria</taxon>
        <taxon>Chromatiales</taxon>
        <taxon>Sedimenticolaceae</taxon>
        <taxon>Thiolapillus</taxon>
    </lineage>
</organism>
<evidence type="ECO:0000256" key="17">
    <source>
        <dbReference type="SAM" id="MobiDB-lite"/>
    </source>
</evidence>
<dbReference type="EC" id="2.7.13.3" evidence="3"/>
<dbReference type="InterPro" id="IPR008207">
    <property type="entry name" value="Sig_transdc_His_kin_Hpt_dom"/>
</dbReference>
<keyword evidence="7" id="KW-0812">Transmembrane</keyword>
<feature type="modified residue" description="Phosphohistidine" evidence="14">
    <location>
        <position position="707"/>
    </location>
</feature>
<name>A0A7C5IZZ2_9GAMM</name>
<evidence type="ECO:0000256" key="5">
    <source>
        <dbReference type="ARBA" id="ARBA00022553"/>
    </source>
</evidence>
<keyword evidence="8" id="KW-0547">Nucleotide-binding</keyword>
<dbReference type="GO" id="GO:0005886">
    <property type="term" value="C:plasma membrane"/>
    <property type="evidence" value="ECO:0007669"/>
    <property type="project" value="UniProtKB-SubCell"/>
</dbReference>
<dbReference type="SUPFAM" id="SSF47384">
    <property type="entry name" value="Homodimeric domain of signal transducing histidine kinase"/>
    <property type="match status" value="1"/>
</dbReference>
<keyword evidence="11" id="KW-1133">Transmembrane helix</keyword>
<evidence type="ECO:0000256" key="9">
    <source>
        <dbReference type="ARBA" id="ARBA00022777"/>
    </source>
</evidence>
<evidence type="ECO:0000256" key="12">
    <source>
        <dbReference type="ARBA" id="ARBA00023012"/>
    </source>
</evidence>
<dbReference type="SMART" id="SM00388">
    <property type="entry name" value="HisKA"/>
    <property type="match status" value="1"/>
</dbReference>
<feature type="domain" description="HPt" evidence="21">
    <location>
        <begin position="668"/>
        <end position="766"/>
    </location>
</feature>
<dbReference type="PROSITE" id="PS50894">
    <property type="entry name" value="HPT"/>
    <property type="match status" value="1"/>
</dbReference>
<feature type="region of interest" description="Disordered" evidence="17">
    <location>
        <begin position="626"/>
        <end position="652"/>
    </location>
</feature>
<evidence type="ECO:0000256" key="1">
    <source>
        <dbReference type="ARBA" id="ARBA00000085"/>
    </source>
</evidence>
<dbReference type="Gene3D" id="3.40.50.2300">
    <property type="match status" value="2"/>
</dbReference>
<comment type="subcellular location">
    <subcellularLocation>
        <location evidence="2">Cell membrane</location>
        <topology evidence="2">Multi-pass membrane protein</topology>
    </subcellularLocation>
</comment>
<evidence type="ECO:0000256" key="14">
    <source>
        <dbReference type="PROSITE-ProRule" id="PRU00110"/>
    </source>
</evidence>
<evidence type="ECO:0000256" key="4">
    <source>
        <dbReference type="ARBA" id="ARBA00022475"/>
    </source>
</evidence>
<evidence type="ECO:0000256" key="13">
    <source>
        <dbReference type="ARBA" id="ARBA00023136"/>
    </source>
</evidence>
<dbReference type="Proteomes" id="UP000886100">
    <property type="component" value="Unassembled WGS sequence"/>
</dbReference>
<dbReference type="InterPro" id="IPR036097">
    <property type="entry name" value="HisK_dim/P_sf"/>
</dbReference>
<keyword evidence="16" id="KW-0175">Coiled coil</keyword>
<dbReference type="FunFam" id="1.10.287.130:FF:000003">
    <property type="entry name" value="Histidine kinase"/>
    <property type="match status" value="1"/>
</dbReference>
<dbReference type="InterPro" id="IPR001789">
    <property type="entry name" value="Sig_transdc_resp-reg_receiver"/>
</dbReference>
<dbReference type="FunFam" id="3.30.565.10:FF:000010">
    <property type="entry name" value="Sensor histidine kinase RcsC"/>
    <property type="match status" value="1"/>
</dbReference>
<dbReference type="Gene3D" id="3.30.565.10">
    <property type="entry name" value="Histidine kinase-like ATPase, C-terminal domain"/>
    <property type="match status" value="1"/>
</dbReference>
<dbReference type="Pfam" id="PF00672">
    <property type="entry name" value="HAMP"/>
    <property type="match status" value="1"/>
</dbReference>
<keyword evidence="5 15" id="KW-0597">Phosphoprotein</keyword>
<evidence type="ECO:0000259" key="19">
    <source>
        <dbReference type="PROSITE" id="PS50110"/>
    </source>
</evidence>
<evidence type="ECO:0000259" key="18">
    <source>
        <dbReference type="PROSITE" id="PS50109"/>
    </source>
</evidence>
<dbReference type="InterPro" id="IPR003661">
    <property type="entry name" value="HisK_dim/P_dom"/>
</dbReference>
<comment type="caution">
    <text evidence="22">The sequence shown here is derived from an EMBL/GenBank/DDBJ whole genome shotgun (WGS) entry which is preliminary data.</text>
</comment>
<keyword evidence="10" id="KW-0067">ATP-binding</keyword>
<evidence type="ECO:0000256" key="11">
    <source>
        <dbReference type="ARBA" id="ARBA00022989"/>
    </source>
</evidence>
<evidence type="ECO:0000256" key="6">
    <source>
        <dbReference type="ARBA" id="ARBA00022679"/>
    </source>
</evidence>
<evidence type="ECO:0000259" key="20">
    <source>
        <dbReference type="PROSITE" id="PS50885"/>
    </source>
</evidence>
<dbReference type="Pfam" id="PF02518">
    <property type="entry name" value="HATPase_c"/>
    <property type="match status" value="1"/>
</dbReference>
<evidence type="ECO:0000256" key="10">
    <source>
        <dbReference type="ARBA" id="ARBA00022840"/>
    </source>
</evidence>
<dbReference type="CDD" id="cd06225">
    <property type="entry name" value="HAMP"/>
    <property type="match status" value="1"/>
</dbReference>
<keyword evidence="13" id="KW-0472">Membrane</keyword>
<feature type="non-terminal residue" evidence="22">
    <location>
        <position position="1"/>
    </location>
</feature>
<gene>
    <name evidence="22" type="ORF">ENJ98_05415</name>
</gene>
<protein>
    <recommendedName>
        <fullName evidence="3">histidine kinase</fullName>
        <ecNumber evidence="3">2.7.13.3</ecNumber>
    </recommendedName>
</protein>
<evidence type="ECO:0000256" key="3">
    <source>
        <dbReference type="ARBA" id="ARBA00012438"/>
    </source>
</evidence>
<dbReference type="InterPro" id="IPR004358">
    <property type="entry name" value="Sig_transdc_His_kin-like_C"/>
</dbReference>
<keyword evidence="6" id="KW-0808">Transferase</keyword>
<dbReference type="CDD" id="cd00082">
    <property type="entry name" value="HisKA"/>
    <property type="match status" value="1"/>
</dbReference>
<dbReference type="Pfam" id="PF00512">
    <property type="entry name" value="HisKA"/>
    <property type="match status" value="1"/>
</dbReference>
<dbReference type="Pfam" id="PF01627">
    <property type="entry name" value="Hpt"/>
    <property type="match status" value="1"/>
</dbReference>
<dbReference type="AlphaFoldDB" id="A0A7C5IZZ2"/>
<accession>A0A7C5IZZ2</accession>
<dbReference type="PANTHER" id="PTHR45339">
    <property type="entry name" value="HYBRID SIGNAL TRANSDUCTION HISTIDINE KINASE J"/>
    <property type="match status" value="1"/>
</dbReference>
<dbReference type="InterPro" id="IPR003594">
    <property type="entry name" value="HATPase_dom"/>
</dbReference>
<dbReference type="CDD" id="cd16922">
    <property type="entry name" value="HATPase_EvgS-ArcB-TorS-like"/>
    <property type="match status" value="1"/>
</dbReference>
<feature type="modified residue" description="4-aspartylphosphate" evidence="15">
    <location>
        <position position="559"/>
    </location>
</feature>
<dbReference type="PROSITE" id="PS50885">
    <property type="entry name" value="HAMP"/>
    <property type="match status" value="1"/>
</dbReference>
<dbReference type="PRINTS" id="PR00344">
    <property type="entry name" value="BCTRLSENSOR"/>
</dbReference>
<evidence type="ECO:0000256" key="8">
    <source>
        <dbReference type="ARBA" id="ARBA00022741"/>
    </source>
</evidence>
<evidence type="ECO:0000313" key="22">
    <source>
        <dbReference type="EMBL" id="HHH13656.1"/>
    </source>
</evidence>
<dbReference type="InterPro" id="IPR011006">
    <property type="entry name" value="CheY-like_superfamily"/>
</dbReference>
<feature type="modified residue" description="4-aspartylphosphate" evidence="15">
    <location>
        <position position="422"/>
    </location>
</feature>
<dbReference type="Pfam" id="PF00072">
    <property type="entry name" value="Response_reg"/>
    <property type="match status" value="1"/>
</dbReference>
<keyword evidence="9" id="KW-0418">Kinase</keyword>
<dbReference type="InterPro" id="IPR036890">
    <property type="entry name" value="HATPase_C_sf"/>
</dbReference>
<feature type="domain" description="Response regulatory" evidence="19">
    <location>
        <begin position="365"/>
        <end position="484"/>
    </location>
</feature>
<dbReference type="SMART" id="SM00387">
    <property type="entry name" value="HATPase_c"/>
    <property type="match status" value="1"/>
</dbReference>
<evidence type="ECO:0000256" key="15">
    <source>
        <dbReference type="PROSITE-ProRule" id="PRU00169"/>
    </source>
</evidence>
<dbReference type="PANTHER" id="PTHR45339:SF5">
    <property type="entry name" value="HISTIDINE KINASE"/>
    <property type="match status" value="1"/>
</dbReference>
<dbReference type="CDD" id="cd17546">
    <property type="entry name" value="REC_hyHK_CKI1_RcsC-like"/>
    <property type="match status" value="1"/>
</dbReference>
<feature type="coiled-coil region" evidence="16">
    <location>
        <begin position="60"/>
        <end position="105"/>
    </location>
</feature>
<evidence type="ECO:0000259" key="21">
    <source>
        <dbReference type="PROSITE" id="PS50894"/>
    </source>
</evidence>
<dbReference type="Gene3D" id="1.10.287.130">
    <property type="match status" value="1"/>
</dbReference>
<dbReference type="PROSITE" id="PS50109">
    <property type="entry name" value="HIS_KIN"/>
    <property type="match status" value="1"/>
</dbReference>
<dbReference type="SUPFAM" id="SSF52172">
    <property type="entry name" value="CheY-like"/>
    <property type="match status" value="2"/>
</dbReference>
<dbReference type="InterPro" id="IPR003660">
    <property type="entry name" value="HAMP_dom"/>
</dbReference>
<keyword evidence="12" id="KW-0902">Two-component regulatory system</keyword>
<sequence length="766" mass="83831">EVVTRNTLLLAFGGLLVIALLSTVFSQRIARPLEQLTGAARQLRRGRLDARVPVDQQGEVGELQRAFNEMAQEIAQASEELHARIEQATQELQESMEILEIKNVELDLARKRALKANRVKSEFLASMSHEIRTPMNGILGFTNLLRRTPLNATQLEYLATIETSAGNLLAIINDILDLSKLEAGKLNLEHRPFSLRRCVDDTVSLLAPMAHQKGLELVAFVYDDVPDELIGDRTRIAQIITNLVNNAIKFTSRGEVILRLMLEAEEPDSVELAMSVTDTGIGIPEEELDHIFETFVQGQMTRAQSPGGTGLGLSICKRLAEMMDGSISVTSRPGQGSTFVCRLHLDRENDAAPAEDAEPALRGLRVLLLEPHAVSRQAIAGLLNRMGVAVTAPESVPPLSRLPDERPWEECDTLVLCVGGADLEHPEGIHETLQALRRQATPFLLLASTSRQELLDAFMRSGATHCLSKPVRLATLRNALLELVPGARPATAGAPSPSNADRTRWLSGKTILVADDNRINRQLMEILLGEWGARVISANDGREALERLEKSRPDLVLLDIHMPRLDGFETANAIRALPGGDTLPLVAMTADAMWKNRQQLNRSGFDTYLIKPIEERELARVLRELQLPPDGRSPRQRPAAATPSGAPAANGHLPVRDLAQALRITGGSERIAANLFAQFVEALPADLERIASLLEAENWEELWQTVHRLQGAVAVCGVPAFAAALAAFQTSVQEEDPVAAGNHLQAVLAEKERLLQEEAAPLLQEA</sequence>
<dbReference type="SMART" id="SM00448">
    <property type="entry name" value="REC"/>
    <property type="match status" value="2"/>
</dbReference>
<dbReference type="InterPro" id="IPR036641">
    <property type="entry name" value="HPT_dom_sf"/>
</dbReference>
<evidence type="ECO:0000256" key="2">
    <source>
        <dbReference type="ARBA" id="ARBA00004651"/>
    </source>
</evidence>
<dbReference type="SUPFAM" id="SSF55874">
    <property type="entry name" value="ATPase domain of HSP90 chaperone/DNA topoisomerase II/histidine kinase"/>
    <property type="match status" value="1"/>
</dbReference>
<reference evidence="22" key="1">
    <citation type="journal article" date="2020" name="mSystems">
        <title>Genome- and Community-Level Interaction Insights into Carbon Utilization and Element Cycling Functions of Hydrothermarchaeota in Hydrothermal Sediment.</title>
        <authorList>
            <person name="Zhou Z."/>
            <person name="Liu Y."/>
            <person name="Xu W."/>
            <person name="Pan J."/>
            <person name="Luo Z.H."/>
            <person name="Li M."/>
        </authorList>
    </citation>
    <scope>NUCLEOTIDE SEQUENCE [LARGE SCALE GENOMIC DNA]</scope>
    <source>
        <strain evidence="22">HyVt-535</strain>
    </source>
</reference>
<feature type="domain" description="Response regulatory" evidence="19">
    <location>
        <begin position="510"/>
        <end position="626"/>
    </location>
</feature>